<comment type="caution">
    <text evidence="3">The sequence shown here is derived from an EMBL/GenBank/DDBJ whole genome shotgun (WGS) entry which is preliminary data.</text>
</comment>
<evidence type="ECO:0000313" key="4">
    <source>
        <dbReference type="Proteomes" id="UP001262032"/>
    </source>
</evidence>
<evidence type="ECO:0000313" key="3">
    <source>
        <dbReference type="EMBL" id="MDR7165085.1"/>
    </source>
</evidence>
<dbReference type="Pfam" id="PF13561">
    <property type="entry name" value="adh_short_C2"/>
    <property type="match status" value="1"/>
</dbReference>
<comment type="similarity">
    <text evidence="1">Belongs to the short-chain dehydrogenases/reductases (SDR) family.</text>
</comment>
<dbReference type="InterPro" id="IPR036291">
    <property type="entry name" value="NAD(P)-bd_dom_sf"/>
</dbReference>
<reference evidence="3" key="1">
    <citation type="submission" date="2023-07" db="EMBL/GenBank/DDBJ databases">
        <title>Sorghum-associated microbial communities from plants grown in Nebraska, USA.</title>
        <authorList>
            <person name="Schachtman D."/>
        </authorList>
    </citation>
    <scope>NUCLEOTIDE SEQUENCE</scope>
    <source>
        <strain evidence="3">BE261</strain>
    </source>
</reference>
<dbReference type="PANTHER" id="PTHR42760:SF5">
    <property type="entry name" value="2-DEHYDRO-3-DEOXY-D-GLUCONATE 5-DEHYDROGENASE"/>
    <property type="match status" value="1"/>
</dbReference>
<sequence>MTSLFDLTGRTALITGSSRGIGNALARALADAGATVVLNGMDADRLKAAETSLSADFPPGRIHSCAFDVTKDAEVGRAVAWVEENVGPLEILVNNAGIQHRVAMLDLDVEDWERVITTDLTSAFLVGRAAARFMIPRGRGKIINICSVQADLARPTIAPYIAAKGGLRNLTRAMTAEWAASGLQINAIAPGYIHTDMTQNLVDDEQFNSWILGRTPAHRWGTVQDLAGPAVWLASSGSDFVNGQTIFIDGGMTVVV</sequence>
<dbReference type="Gene3D" id="3.40.50.720">
    <property type="entry name" value="NAD(P)-binding Rossmann-like Domain"/>
    <property type="match status" value="1"/>
</dbReference>
<dbReference type="RefSeq" id="WP_310113420.1">
    <property type="nucleotide sequence ID" value="NZ_JAVDTN010000012.1"/>
</dbReference>
<dbReference type="SUPFAM" id="SSF51735">
    <property type="entry name" value="NAD(P)-binding Rossmann-fold domains"/>
    <property type="match status" value="1"/>
</dbReference>
<name>A0AAW8NFG3_PSEOX</name>
<dbReference type="AlphaFoldDB" id="A0AAW8NFG3"/>
<evidence type="ECO:0000256" key="2">
    <source>
        <dbReference type="ARBA" id="ARBA00023002"/>
    </source>
</evidence>
<dbReference type="GeneID" id="97423681"/>
<protein>
    <submittedName>
        <fullName evidence="3">Gluconate 5-dehydrogenase</fullName>
        <ecNumber evidence="3">1.1.1.69</ecNumber>
    </submittedName>
</protein>
<organism evidence="3 4">
    <name type="scientific">Pseudarthrobacter oxydans</name>
    <name type="common">Arthrobacter oxydans</name>
    <dbReference type="NCBI Taxonomy" id="1671"/>
    <lineage>
        <taxon>Bacteria</taxon>
        <taxon>Bacillati</taxon>
        <taxon>Actinomycetota</taxon>
        <taxon>Actinomycetes</taxon>
        <taxon>Micrococcales</taxon>
        <taxon>Micrococcaceae</taxon>
        <taxon>Pseudarthrobacter</taxon>
    </lineage>
</organism>
<dbReference type="FunFam" id="3.40.50.720:FF:000084">
    <property type="entry name" value="Short-chain dehydrogenase reductase"/>
    <property type="match status" value="1"/>
</dbReference>
<dbReference type="EMBL" id="JAVDWN010000012">
    <property type="protein sequence ID" value="MDR7165085.1"/>
    <property type="molecule type" value="Genomic_DNA"/>
</dbReference>
<dbReference type="InterPro" id="IPR002347">
    <property type="entry name" value="SDR_fam"/>
</dbReference>
<dbReference type="Proteomes" id="UP001262032">
    <property type="component" value="Unassembled WGS sequence"/>
</dbReference>
<dbReference type="PRINTS" id="PR00080">
    <property type="entry name" value="SDRFAMILY"/>
</dbReference>
<dbReference type="PANTHER" id="PTHR42760">
    <property type="entry name" value="SHORT-CHAIN DEHYDROGENASES/REDUCTASES FAMILY MEMBER"/>
    <property type="match status" value="1"/>
</dbReference>
<dbReference type="EC" id="1.1.1.69" evidence="3"/>
<keyword evidence="2 3" id="KW-0560">Oxidoreductase</keyword>
<proteinExistence type="inferred from homology"/>
<dbReference type="PRINTS" id="PR00081">
    <property type="entry name" value="GDHRDH"/>
</dbReference>
<evidence type="ECO:0000256" key="1">
    <source>
        <dbReference type="ARBA" id="ARBA00006484"/>
    </source>
</evidence>
<accession>A0AAW8NFG3</accession>
<dbReference type="GO" id="GO:0008874">
    <property type="term" value="F:gluconate 5-dehydrogenase activity"/>
    <property type="evidence" value="ECO:0007669"/>
    <property type="project" value="UniProtKB-EC"/>
</dbReference>
<gene>
    <name evidence="3" type="ORF">J2X12_003130</name>
</gene>